<evidence type="ECO:0000256" key="4">
    <source>
        <dbReference type="ARBA" id="ARBA00022692"/>
    </source>
</evidence>
<dbReference type="Pfam" id="PF07715">
    <property type="entry name" value="Plug"/>
    <property type="match status" value="1"/>
</dbReference>
<evidence type="ECO:0000256" key="6">
    <source>
        <dbReference type="ARBA" id="ARBA00023136"/>
    </source>
</evidence>
<accession>A0ABS9VQ21</accession>
<gene>
    <name evidence="14" type="ORF">LZ016_13275</name>
</gene>
<dbReference type="InterPro" id="IPR000531">
    <property type="entry name" value="Beta-barrel_TonB"/>
</dbReference>
<evidence type="ECO:0000256" key="2">
    <source>
        <dbReference type="ARBA" id="ARBA00022448"/>
    </source>
</evidence>
<keyword evidence="15" id="KW-1185">Reference proteome</keyword>
<feature type="signal peptide" evidence="11">
    <location>
        <begin position="1"/>
        <end position="27"/>
    </location>
</feature>
<evidence type="ECO:0000256" key="10">
    <source>
        <dbReference type="SAM" id="MobiDB-lite"/>
    </source>
</evidence>
<dbReference type="SUPFAM" id="SSF56935">
    <property type="entry name" value="Porins"/>
    <property type="match status" value="1"/>
</dbReference>
<keyword evidence="6 8" id="KW-0472">Membrane</keyword>
<evidence type="ECO:0000259" key="12">
    <source>
        <dbReference type="Pfam" id="PF00593"/>
    </source>
</evidence>
<feature type="chain" id="PRO_5046625667" evidence="11">
    <location>
        <begin position="28"/>
        <end position="1143"/>
    </location>
</feature>
<dbReference type="PROSITE" id="PS52016">
    <property type="entry name" value="TONB_DEPENDENT_REC_3"/>
    <property type="match status" value="1"/>
</dbReference>
<evidence type="ECO:0000259" key="13">
    <source>
        <dbReference type="Pfam" id="PF07715"/>
    </source>
</evidence>
<comment type="caution">
    <text evidence="14">The sequence shown here is derived from an EMBL/GenBank/DDBJ whole genome shotgun (WGS) entry which is preliminary data.</text>
</comment>
<dbReference type="EMBL" id="JAKZHW010000002">
    <property type="protein sequence ID" value="MCH8617066.1"/>
    <property type="molecule type" value="Genomic_DNA"/>
</dbReference>
<dbReference type="PANTHER" id="PTHR47234">
    <property type="match status" value="1"/>
</dbReference>
<evidence type="ECO:0000256" key="11">
    <source>
        <dbReference type="SAM" id="SignalP"/>
    </source>
</evidence>
<keyword evidence="2 8" id="KW-0813">Transport</keyword>
<keyword evidence="7 8" id="KW-0998">Cell outer membrane</keyword>
<dbReference type="Gene3D" id="2.40.170.20">
    <property type="entry name" value="TonB-dependent receptor, beta-barrel domain"/>
    <property type="match status" value="1"/>
</dbReference>
<dbReference type="Pfam" id="PF00593">
    <property type="entry name" value="TonB_dep_Rec_b-barrel"/>
    <property type="match status" value="1"/>
</dbReference>
<name>A0ABS9VQ21_9SPHN</name>
<dbReference type="PANTHER" id="PTHR47234:SF2">
    <property type="entry name" value="TONB-DEPENDENT RECEPTOR"/>
    <property type="match status" value="1"/>
</dbReference>
<feature type="region of interest" description="Disordered" evidence="10">
    <location>
        <begin position="30"/>
        <end position="58"/>
    </location>
</feature>
<evidence type="ECO:0000313" key="14">
    <source>
        <dbReference type="EMBL" id="MCH8617066.1"/>
    </source>
</evidence>
<evidence type="ECO:0000256" key="8">
    <source>
        <dbReference type="PROSITE-ProRule" id="PRU01360"/>
    </source>
</evidence>
<organism evidence="14 15">
    <name type="scientific">Sphingomonas telluris</name>
    <dbReference type="NCBI Taxonomy" id="2907998"/>
    <lineage>
        <taxon>Bacteria</taxon>
        <taxon>Pseudomonadati</taxon>
        <taxon>Pseudomonadota</taxon>
        <taxon>Alphaproteobacteria</taxon>
        <taxon>Sphingomonadales</taxon>
        <taxon>Sphingomonadaceae</taxon>
        <taxon>Sphingomonas</taxon>
    </lineage>
</organism>
<feature type="compositionally biased region" description="Pro residues" evidence="10">
    <location>
        <begin position="1093"/>
        <end position="1110"/>
    </location>
</feature>
<protein>
    <submittedName>
        <fullName evidence="14">TonB-dependent receptor</fullName>
    </submittedName>
</protein>
<dbReference type="Proteomes" id="UP001203058">
    <property type="component" value="Unassembled WGS sequence"/>
</dbReference>
<evidence type="ECO:0000256" key="5">
    <source>
        <dbReference type="ARBA" id="ARBA00023077"/>
    </source>
</evidence>
<keyword evidence="11" id="KW-0732">Signal</keyword>
<dbReference type="InterPro" id="IPR037066">
    <property type="entry name" value="Plug_dom_sf"/>
</dbReference>
<keyword evidence="5 9" id="KW-0798">TonB box</keyword>
<keyword evidence="4 8" id="KW-0812">Transmembrane</keyword>
<evidence type="ECO:0000256" key="3">
    <source>
        <dbReference type="ARBA" id="ARBA00022452"/>
    </source>
</evidence>
<proteinExistence type="inferred from homology"/>
<evidence type="ECO:0000256" key="9">
    <source>
        <dbReference type="RuleBase" id="RU003357"/>
    </source>
</evidence>
<feature type="region of interest" description="Disordered" evidence="10">
    <location>
        <begin position="1093"/>
        <end position="1143"/>
    </location>
</feature>
<evidence type="ECO:0000313" key="15">
    <source>
        <dbReference type="Proteomes" id="UP001203058"/>
    </source>
</evidence>
<dbReference type="InterPro" id="IPR012910">
    <property type="entry name" value="Plug_dom"/>
</dbReference>
<evidence type="ECO:0000256" key="7">
    <source>
        <dbReference type="ARBA" id="ARBA00023237"/>
    </source>
</evidence>
<comment type="similarity">
    <text evidence="8 9">Belongs to the TonB-dependent receptor family.</text>
</comment>
<dbReference type="RefSeq" id="WP_241447939.1">
    <property type="nucleotide sequence ID" value="NZ_JAKZHW010000002.1"/>
</dbReference>
<evidence type="ECO:0000256" key="1">
    <source>
        <dbReference type="ARBA" id="ARBA00004571"/>
    </source>
</evidence>
<dbReference type="InterPro" id="IPR039426">
    <property type="entry name" value="TonB-dep_rcpt-like"/>
</dbReference>
<keyword evidence="3 8" id="KW-1134">Transmembrane beta strand</keyword>
<feature type="domain" description="TonB-dependent receptor-like beta-barrel" evidence="12">
    <location>
        <begin position="453"/>
        <end position="1036"/>
    </location>
</feature>
<keyword evidence="14" id="KW-0675">Receptor</keyword>
<sequence>MTSNLRQRLLASTLLVGASAFGAPAMAQDTTVDPAASQPTGPVEAQPTPSVSSEGEDVQGGQDIIVTGSRIPQPNLESAAPVTVVSDQDVKLSGSTRIEDVLNQLPSVGAAQASGVSNGATGTAEVDLRYLGAKRSLVLVNGRRLMPGDPNSSNLSADLNVIPSAIIKRAEVLTGGASSVYGADAVAGVVNFIMDTNFEGIRFDGNYSIWQHHQDDPSVSGGLHMSDIIGARQAVAGADAFPLPTGSTTDGRSIDGTVTIGAGFDDGRGHVVAYFGYRNTKPVLQGNRDYSACVLQNTGGGVPRCGGSATANPGTGVIFATTTDGAITSTVAALAPGTITPFGGNLYNFAPLNYFQRPDERYIAGAFADYEISPAIKPYLEFMFMDDRTLAQIAPSGDFGNTLTINCDNPFLAGSPFGDPANTGNQYANICGNPNNVINGFLGNFPLATGAPYNPNPGNAPVDFFDARGNTYNQAFFQLLRRNTEGGPRISDLRHQAWRGVLGTRGDLSNVFSYDAYFQYGRTNYTQVYKNEFSIARMNRALNVVNVDANGAVVPIGTDGSQIVCRSVLDGSDPNCVPWDVFGAAPSQAAVNYLNIFGVIQGITSEQIANANVTAQLGEIGWRTPWAEDGVAVNAGVEYRRESLDLNPDQSFQTGDLAGQGAPTLPVSGNFRVWDLFGEAQIPIVQHQGIEDLTLGLGYRKSWYDVSNGRSYDTDTYKISLEFAPISDVRLRGSYNRAVRAPNIQELFGPQFVGLDGSNDPCAKLITATDYGCLAQGLVVGQSPAENPAGQYNGLLGGNPNLSPEKGTTWTIGTVLQPRFIPRFALTVDWWNIKLEDAIQGYGADAVLNACVAQSTATFTAPACGLVQRDPAGSIWLTPGGFVRDVPQNTSTMKNSGIDVNAAYSHPLFNYGKMSWSFIGTYMLKAEVDNGLSAKYDCVGYYGPTCSGGTVAASAPIPQWRHKLRTTWQSPFGLGLSLQWRYVGKVKAETLQDNETVGGEFNFDPGLHVKAQNYFDLSGTFTLLDRVNMRFGVNNLFDNDPPLVTGGNAARGGSNLCPAGPCNGNTYPGTWDALGRLLWVGATIDFLPPKPAPAPAPVPIAPPPPPPPPATQTCPDGSVILATETCPAPPPPPPPPPPAPERG</sequence>
<feature type="domain" description="TonB-dependent receptor plug" evidence="13">
    <location>
        <begin position="76"/>
        <end position="189"/>
    </location>
</feature>
<dbReference type="Gene3D" id="2.170.130.10">
    <property type="entry name" value="TonB-dependent receptor, plug domain"/>
    <property type="match status" value="1"/>
</dbReference>
<comment type="subcellular location">
    <subcellularLocation>
        <location evidence="1 8">Cell outer membrane</location>
        <topology evidence="1 8">Multi-pass membrane protein</topology>
    </subcellularLocation>
</comment>
<reference evidence="14 15" key="1">
    <citation type="submission" date="2022-03" db="EMBL/GenBank/DDBJ databases">
        <authorList>
            <person name="Jo J.-H."/>
            <person name="Im W.-T."/>
        </authorList>
    </citation>
    <scope>NUCLEOTIDE SEQUENCE [LARGE SCALE GENOMIC DNA]</scope>
    <source>
        <strain evidence="14 15">SM33</strain>
    </source>
</reference>
<feature type="compositionally biased region" description="Pro residues" evidence="10">
    <location>
        <begin position="1127"/>
        <end position="1143"/>
    </location>
</feature>
<dbReference type="InterPro" id="IPR036942">
    <property type="entry name" value="Beta-barrel_TonB_sf"/>
</dbReference>